<protein>
    <submittedName>
        <fullName evidence="7">Iron complex transport system substrate-binding protein</fullName>
    </submittedName>
</protein>
<dbReference type="PANTHER" id="PTHR30532:SF25">
    <property type="entry name" value="IRON(III) DICITRATE-BINDING PERIPLASMIC PROTEIN"/>
    <property type="match status" value="1"/>
</dbReference>
<proteinExistence type="inferred from homology"/>
<sequence length="351" mass="36751">MFFNDFASSSRPSSRSRLRRGGLILAVAALALTGCSASPAPAETAPDAEAGSTGEYTVSREMADGMGSDEADGVFPRTVTHYAGDTELDVAPERIAVVSTGQLDALLSLDVVPTAATRAEYSGLVPPYLLDAFPDDADALDAMADIGERTEPDFEAIAESDPDLILINSVRGADLYDSLSAIAPTVVTLGNGVNWKSDFLLIADALGREGDAQADLDGLHADADAFRETLPDEVPTVSFLQSTGDRTRIMGVPSFTGGLAEDLGLARPESQRFDDTSEEISAEQLELADADWIFYAGNGDGLSLIEDSALWPSLTAVGAGHVASVDLDPYFMNAGPVAARLVLDEITATIG</sequence>
<name>A0A2P8GYW8_9MICO</name>
<dbReference type="Pfam" id="PF01497">
    <property type="entry name" value="Peripla_BP_2"/>
    <property type="match status" value="1"/>
</dbReference>
<dbReference type="RefSeq" id="WP_243696558.1">
    <property type="nucleotide sequence ID" value="NZ_PYAU01000001.1"/>
</dbReference>
<feature type="chain" id="PRO_5015194449" evidence="5">
    <location>
        <begin position="43"/>
        <end position="351"/>
    </location>
</feature>
<feature type="signal peptide" evidence="5">
    <location>
        <begin position="1"/>
        <end position="42"/>
    </location>
</feature>
<dbReference type="GO" id="GO:0030288">
    <property type="term" value="C:outer membrane-bounded periplasmic space"/>
    <property type="evidence" value="ECO:0007669"/>
    <property type="project" value="TreeGrafter"/>
</dbReference>
<reference evidence="7 8" key="1">
    <citation type="submission" date="2018-03" db="EMBL/GenBank/DDBJ databases">
        <title>Genomic Encyclopedia of Archaeal and Bacterial Type Strains, Phase II (KMG-II): from individual species to whole genera.</title>
        <authorList>
            <person name="Goeker M."/>
        </authorList>
    </citation>
    <scope>NUCLEOTIDE SEQUENCE [LARGE SCALE GENOMIC DNA]</scope>
    <source>
        <strain evidence="7 8">DSM 21548</strain>
    </source>
</reference>
<dbReference type="GO" id="GO:1901678">
    <property type="term" value="P:iron coordination entity transport"/>
    <property type="evidence" value="ECO:0007669"/>
    <property type="project" value="UniProtKB-ARBA"/>
</dbReference>
<dbReference type="CDD" id="cd01146">
    <property type="entry name" value="FhuD"/>
    <property type="match status" value="1"/>
</dbReference>
<evidence type="ECO:0000256" key="4">
    <source>
        <dbReference type="ARBA" id="ARBA00022729"/>
    </source>
</evidence>
<comment type="subcellular location">
    <subcellularLocation>
        <location evidence="1">Cell envelope</location>
    </subcellularLocation>
</comment>
<dbReference type="AlphaFoldDB" id="A0A2P8GYW8"/>
<dbReference type="Proteomes" id="UP000241203">
    <property type="component" value="Unassembled WGS sequence"/>
</dbReference>
<keyword evidence="3" id="KW-0813">Transport</keyword>
<keyword evidence="4 5" id="KW-0732">Signal</keyword>
<dbReference type="PANTHER" id="PTHR30532">
    <property type="entry name" value="IRON III DICITRATE-BINDING PERIPLASMIC PROTEIN"/>
    <property type="match status" value="1"/>
</dbReference>
<evidence type="ECO:0000256" key="1">
    <source>
        <dbReference type="ARBA" id="ARBA00004196"/>
    </source>
</evidence>
<dbReference type="InterPro" id="IPR002491">
    <property type="entry name" value="ABC_transptr_periplasmic_BD"/>
</dbReference>
<dbReference type="SUPFAM" id="SSF53807">
    <property type="entry name" value="Helical backbone' metal receptor"/>
    <property type="match status" value="1"/>
</dbReference>
<evidence type="ECO:0000313" key="7">
    <source>
        <dbReference type="EMBL" id="PSL39158.1"/>
    </source>
</evidence>
<gene>
    <name evidence="7" type="ORF">CLV49_2792</name>
</gene>
<evidence type="ECO:0000256" key="3">
    <source>
        <dbReference type="ARBA" id="ARBA00022448"/>
    </source>
</evidence>
<dbReference type="Gene3D" id="3.40.50.1980">
    <property type="entry name" value="Nitrogenase molybdenum iron protein domain"/>
    <property type="match status" value="2"/>
</dbReference>
<dbReference type="EMBL" id="PYAU01000001">
    <property type="protein sequence ID" value="PSL39158.1"/>
    <property type="molecule type" value="Genomic_DNA"/>
</dbReference>
<organism evidence="7 8">
    <name type="scientific">Labedella gwakjiensis</name>
    <dbReference type="NCBI Taxonomy" id="390269"/>
    <lineage>
        <taxon>Bacteria</taxon>
        <taxon>Bacillati</taxon>
        <taxon>Actinomycetota</taxon>
        <taxon>Actinomycetes</taxon>
        <taxon>Micrococcales</taxon>
        <taxon>Microbacteriaceae</taxon>
        <taxon>Labedella</taxon>
    </lineage>
</organism>
<evidence type="ECO:0000256" key="2">
    <source>
        <dbReference type="ARBA" id="ARBA00008814"/>
    </source>
</evidence>
<evidence type="ECO:0000259" key="6">
    <source>
        <dbReference type="PROSITE" id="PS50983"/>
    </source>
</evidence>
<comment type="similarity">
    <text evidence="2">Belongs to the bacterial solute-binding protein 8 family.</text>
</comment>
<accession>A0A2P8GYW8</accession>
<dbReference type="InterPro" id="IPR051313">
    <property type="entry name" value="Bact_iron-sidero_bind"/>
</dbReference>
<evidence type="ECO:0000313" key="8">
    <source>
        <dbReference type="Proteomes" id="UP000241203"/>
    </source>
</evidence>
<feature type="domain" description="Fe/B12 periplasmic-binding" evidence="6">
    <location>
        <begin position="94"/>
        <end position="351"/>
    </location>
</feature>
<evidence type="ECO:0000256" key="5">
    <source>
        <dbReference type="SAM" id="SignalP"/>
    </source>
</evidence>
<dbReference type="PROSITE" id="PS50983">
    <property type="entry name" value="FE_B12_PBP"/>
    <property type="match status" value="1"/>
</dbReference>
<comment type="caution">
    <text evidence="7">The sequence shown here is derived from an EMBL/GenBank/DDBJ whole genome shotgun (WGS) entry which is preliminary data.</text>
</comment>